<gene>
    <name evidence="3" type="ORF">C8A00DRAFT_38513</name>
</gene>
<feature type="compositionally biased region" description="Basic and acidic residues" evidence="1">
    <location>
        <begin position="216"/>
        <end position="225"/>
    </location>
</feature>
<dbReference type="EMBL" id="MU857237">
    <property type="protein sequence ID" value="KAK4148901.1"/>
    <property type="molecule type" value="Genomic_DNA"/>
</dbReference>
<sequence>MRFQAPQLGAMGATFSVMRACQFASLIAVIGLCANFINGIATAEHSPPAELIGTLTVAVTAVIYVVITYILYYDNMLPLLATGILDSLLLIASIVVASLIGKPLSGLNCAGLPASSSLTATTFFVSTSSPIRASVITKTLSYFTFVTLDQPTCYEIKAVWGLSIALCAVFAFSALVCIGLWYRIRRDAAPAGNPKEDMETAATTAPYFPPPPLAPIRDRGRDRGRARLPPPINNNPRRVAVASPPSRLSNDSSTSTYNPEREEAGSPPQPHGLRPPPPVHTQPARIFTGVSSLTARQEDDDTDEDGISPLLSPDNDDDDDVIPPEHKRIPIPIPRSPLSPLRNLGLGVGLGLGFMSSSSSSRRRARVGGIRKAVPPPIVVVHPPPPRASWEQNMNKNKKKKGVVVGEEMKSPEVVSARGVIVDADAAITTSPGLAAPAPANTAAGGKKRRTVWGLIDGWWDLGLLERMGTVRRKR</sequence>
<accession>A0AAN6VDJ1</accession>
<evidence type="ECO:0000313" key="4">
    <source>
        <dbReference type="Proteomes" id="UP001302745"/>
    </source>
</evidence>
<keyword evidence="2" id="KW-0812">Transmembrane</keyword>
<feature type="transmembrane region" description="Helical" evidence="2">
    <location>
        <begin position="20"/>
        <end position="40"/>
    </location>
</feature>
<dbReference type="Proteomes" id="UP001302745">
    <property type="component" value="Unassembled WGS sequence"/>
</dbReference>
<keyword evidence="2" id="KW-1133">Transmembrane helix</keyword>
<feature type="compositionally biased region" description="Polar residues" evidence="1">
    <location>
        <begin position="246"/>
        <end position="258"/>
    </location>
</feature>
<evidence type="ECO:0008006" key="5">
    <source>
        <dbReference type="Google" id="ProtNLM"/>
    </source>
</evidence>
<reference evidence="3" key="1">
    <citation type="journal article" date="2023" name="Mol. Phylogenet. Evol.">
        <title>Genome-scale phylogeny and comparative genomics of the fungal order Sordariales.</title>
        <authorList>
            <person name="Hensen N."/>
            <person name="Bonometti L."/>
            <person name="Westerberg I."/>
            <person name="Brannstrom I.O."/>
            <person name="Guillou S."/>
            <person name="Cros-Aarteil S."/>
            <person name="Calhoun S."/>
            <person name="Haridas S."/>
            <person name="Kuo A."/>
            <person name="Mondo S."/>
            <person name="Pangilinan J."/>
            <person name="Riley R."/>
            <person name="LaButti K."/>
            <person name="Andreopoulos B."/>
            <person name="Lipzen A."/>
            <person name="Chen C."/>
            <person name="Yan M."/>
            <person name="Daum C."/>
            <person name="Ng V."/>
            <person name="Clum A."/>
            <person name="Steindorff A."/>
            <person name="Ohm R.A."/>
            <person name="Martin F."/>
            <person name="Silar P."/>
            <person name="Natvig D.O."/>
            <person name="Lalanne C."/>
            <person name="Gautier V."/>
            <person name="Ament-Velasquez S.L."/>
            <person name="Kruys A."/>
            <person name="Hutchinson M.I."/>
            <person name="Powell A.J."/>
            <person name="Barry K."/>
            <person name="Miller A.N."/>
            <person name="Grigoriev I.V."/>
            <person name="Debuchy R."/>
            <person name="Gladieux P."/>
            <person name="Hiltunen Thoren M."/>
            <person name="Johannesson H."/>
        </authorList>
    </citation>
    <scope>NUCLEOTIDE SEQUENCE</scope>
    <source>
        <strain evidence="3">CBS 538.74</strain>
    </source>
</reference>
<feature type="compositionally biased region" description="Pro residues" evidence="1">
    <location>
        <begin position="267"/>
        <end position="280"/>
    </location>
</feature>
<feature type="region of interest" description="Disordered" evidence="1">
    <location>
        <begin position="191"/>
        <end position="334"/>
    </location>
</feature>
<reference evidence="3" key="2">
    <citation type="submission" date="2023-05" db="EMBL/GenBank/DDBJ databases">
        <authorList>
            <consortium name="Lawrence Berkeley National Laboratory"/>
            <person name="Steindorff A."/>
            <person name="Hensen N."/>
            <person name="Bonometti L."/>
            <person name="Westerberg I."/>
            <person name="Brannstrom I.O."/>
            <person name="Guillou S."/>
            <person name="Cros-Aarteil S."/>
            <person name="Calhoun S."/>
            <person name="Haridas S."/>
            <person name="Kuo A."/>
            <person name="Mondo S."/>
            <person name="Pangilinan J."/>
            <person name="Riley R."/>
            <person name="Labutti K."/>
            <person name="Andreopoulos B."/>
            <person name="Lipzen A."/>
            <person name="Chen C."/>
            <person name="Yanf M."/>
            <person name="Daum C."/>
            <person name="Ng V."/>
            <person name="Clum A."/>
            <person name="Ohm R."/>
            <person name="Martin F."/>
            <person name="Silar P."/>
            <person name="Natvig D."/>
            <person name="Lalanne C."/>
            <person name="Gautier V."/>
            <person name="Ament-Velasquez S.L."/>
            <person name="Kruys A."/>
            <person name="Hutchinson M.I."/>
            <person name="Powell A.J."/>
            <person name="Barry K."/>
            <person name="Miller A.N."/>
            <person name="Grigoriev I.V."/>
            <person name="Debuchy R."/>
            <person name="Gladieux P."/>
            <person name="Thoren M.H."/>
            <person name="Johannesson H."/>
        </authorList>
    </citation>
    <scope>NUCLEOTIDE SEQUENCE</scope>
    <source>
        <strain evidence="3">CBS 538.74</strain>
    </source>
</reference>
<proteinExistence type="predicted"/>
<organism evidence="3 4">
    <name type="scientific">Chaetomidium leptoderma</name>
    <dbReference type="NCBI Taxonomy" id="669021"/>
    <lineage>
        <taxon>Eukaryota</taxon>
        <taxon>Fungi</taxon>
        <taxon>Dikarya</taxon>
        <taxon>Ascomycota</taxon>
        <taxon>Pezizomycotina</taxon>
        <taxon>Sordariomycetes</taxon>
        <taxon>Sordariomycetidae</taxon>
        <taxon>Sordariales</taxon>
        <taxon>Chaetomiaceae</taxon>
        <taxon>Chaetomidium</taxon>
    </lineage>
</organism>
<evidence type="ECO:0000256" key="2">
    <source>
        <dbReference type="SAM" id="Phobius"/>
    </source>
</evidence>
<comment type="caution">
    <text evidence="3">The sequence shown here is derived from an EMBL/GenBank/DDBJ whole genome shotgun (WGS) entry which is preliminary data.</text>
</comment>
<feature type="transmembrane region" description="Helical" evidence="2">
    <location>
        <begin position="158"/>
        <end position="182"/>
    </location>
</feature>
<dbReference type="AlphaFoldDB" id="A0AAN6VDJ1"/>
<name>A0AAN6VDJ1_9PEZI</name>
<evidence type="ECO:0000256" key="1">
    <source>
        <dbReference type="SAM" id="MobiDB-lite"/>
    </source>
</evidence>
<keyword evidence="4" id="KW-1185">Reference proteome</keyword>
<protein>
    <recommendedName>
        <fullName evidence="5">MARVEL domain-containing protein</fullName>
    </recommendedName>
</protein>
<keyword evidence="2" id="KW-0472">Membrane</keyword>
<feature type="transmembrane region" description="Helical" evidence="2">
    <location>
        <begin position="79"/>
        <end position="100"/>
    </location>
</feature>
<feature type="transmembrane region" description="Helical" evidence="2">
    <location>
        <begin position="52"/>
        <end position="72"/>
    </location>
</feature>
<evidence type="ECO:0000313" key="3">
    <source>
        <dbReference type="EMBL" id="KAK4148901.1"/>
    </source>
</evidence>